<evidence type="ECO:0000259" key="13">
    <source>
        <dbReference type="PROSITE" id="PS50011"/>
    </source>
</evidence>
<dbReference type="Gramene" id="PRQ46182">
    <property type="protein sequence ID" value="PRQ46182"/>
    <property type="gene ID" value="RchiOBHm_Chr2g0086301"/>
</dbReference>
<gene>
    <name evidence="14" type="ORF">RchiOBHm_Chr2g0086301</name>
</gene>
<evidence type="ECO:0000256" key="3">
    <source>
        <dbReference type="ARBA" id="ARBA00022679"/>
    </source>
</evidence>
<protein>
    <recommendedName>
        <fullName evidence="1">non-specific serine/threonine protein kinase</fullName>
        <ecNumber evidence="1">2.7.11.1</ecNumber>
    </recommendedName>
</protein>
<dbReference type="PANTHER" id="PTHR27002">
    <property type="entry name" value="RECEPTOR-LIKE SERINE/THREONINE-PROTEIN KINASE SD1-8"/>
    <property type="match status" value="1"/>
</dbReference>
<evidence type="ECO:0000313" key="15">
    <source>
        <dbReference type="Proteomes" id="UP000238479"/>
    </source>
</evidence>
<keyword evidence="3 14" id="KW-0808">Transferase</keyword>
<accession>A0A2P6RIB7</accession>
<evidence type="ECO:0000256" key="2">
    <source>
        <dbReference type="ARBA" id="ARBA00022527"/>
    </source>
</evidence>
<keyword evidence="4" id="KW-0732">Signal</keyword>
<evidence type="ECO:0000256" key="7">
    <source>
        <dbReference type="ARBA" id="ARBA00022840"/>
    </source>
</evidence>
<evidence type="ECO:0000256" key="4">
    <source>
        <dbReference type="ARBA" id="ARBA00022729"/>
    </source>
</evidence>
<dbReference type="GO" id="GO:0005524">
    <property type="term" value="F:ATP binding"/>
    <property type="evidence" value="ECO:0007669"/>
    <property type="project" value="UniProtKB-KW"/>
</dbReference>
<sequence length="410" mass="47347">MCYLQGRVLKSIGNLLKTEHVYLYVESLLFSMFVLWLSVGQKKISNLFFVLFLLRDYRQHQKISLQAIEYSSRYRQFSQQCSCYTTIKEATNNFSSQNKLGEGGFGPVYKGTLRKGQQIAVKRLSKTSNQGLEEFQNEVTLTATLHHVNLVRVLGYCTKWQEKMLIYEYMPNKSLDHYLFNPSRHNLLDWEQRVHIIEGVIQGLLYLQEYSNSTIIHRDLKASNILLDDEMNPKISDFGLARAFRKSEHEANTGRIVGTYGYVPPEYVRRGIYSMKYDVYSFGVLLLQIISGKRSSCFYGLDGNLNILEHELWREGQGMDFIDPTLDDSTSSCKLLRCMEVALLCVQENPVDRPSMLEVSSMLKSESAVVISPKKPAFSVQKDEDEDHIYKFREEIYSVNDATMSEIVPR</sequence>
<dbReference type="PROSITE" id="PS00108">
    <property type="entry name" value="PROTEIN_KINASE_ST"/>
    <property type="match status" value="1"/>
</dbReference>
<keyword evidence="8" id="KW-1015">Disulfide bond</keyword>
<dbReference type="FunFam" id="3.30.200.20:FF:000195">
    <property type="entry name" value="G-type lectin S-receptor-like serine/threonine-protein kinase"/>
    <property type="match status" value="1"/>
</dbReference>
<feature type="transmembrane region" description="Helical" evidence="12">
    <location>
        <begin position="21"/>
        <end position="39"/>
    </location>
</feature>
<keyword evidence="7" id="KW-0067">ATP-binding</keyword>
<keyword evidence="12" id="KW-0472">Membrane</keyword>
<dbReference type="AlphaFoldDB" id="A0A2P6RIB7"/>
<dbReference type="InterPro" id="IPR011009">
    <property type="entry name" value="Kinase-like_dom_sf"/>
</dbReference>
<dbReference type="Gene3D" id="1.10.510.10">
    <property type="entry name" value="Transferase(Phosphotransferase) domain 1"/>
    <property type="match status" value="1"/>
</dbReference>
<dbReference type="OMA" id="CETSASM"/>
<comment type="catalytic activity">
    <reaction evidence="10">
        <text>L-threonyl-[protein] + ATP = O-phospho-L-threonyl-[protein] + ADP + H(+)</text>
        <dbReference type="Rhea" id="RHEA:46608"/>
        <dbReference type="Rhea" id="RHEA-COMP:11060"/>
        <dbReference type="Rhea" id="RHEA-COMP:11605"/>
        <dbReference type="ChEBI" id="CHEBI:15378"/>
        <dbReference type="ChEBI" id="CHEBI:30013"/>
        <dbReference type="ChEBI" id="CHEBI:30616"/>
        <dbReference type="ChEBI" id="CHEBI:61977"/>
        <dbReference type="ChEBI" id="CHEBI:456216"/>
        <dbReference type="EC" id="2.7.11.1"/>
    </reaction>
</comment>
<dbReference type="Gene3D" id="3.30.200.20">
    <property type="entry name" value="Phosphorylase Kinase, domain 1"/>
    <property type="match status" value="1"/>
</dbReference>
<proteinExistence type="predicted"/>
<dbReference type="InterPro" id="IPR000719">
    <property type="entry name" value="Prot_kinase_dom"/>
</dbReference>
<dbReference type="InterPro" id="IPR001245">
    <property type="entry name" value="Ser-Thr/Tyr_kinase_cat_dom"/>
</dbReference>
<evidence type="ECO:0000313" key="14">
    <source>
        <dbReference type="EMBL" id="PRQ46182.1"/>
    </source>
</evidence>
<evidence type="ECO:0000256" key="11">
    <source>
        <dbReference type="ARBA" id="ARBA00048679"/>
    </source>
</evidence>
<dbReference type="InterPro" id="IPR008271">
    <property type="entry name" value="Ser/Thr_kinase_AS"/>
</dbReference>
<organism evidence="14 15">
    <name type="scientific">Rosa chinensis</name>
    <name type="common">China rose</name>
    <dbReference type="NCBI Taxonomy" id="74649"/>
    <lineage>
        <taxon>Eukaryota</taxon>
        <taxon>Viridiplantae</taxon>
        <taxon>Streptophyta</taxon>
        <taxon>Embryophyta</taxon>
        <taxon>Tracheophyta</taxon>
        <taxon>Spermatophyta</taxon>
        <taxon>Magnoliopsida</taxon>
        <taxon>eudicotyledons</taxon>
        <taxon>Gunneridae</taxon>
        <taxon>Pentapetalae</taxon>
        <taxon>rosids</taxon>
        <taxon>fabids</taxon>
        <taxon>Rosales</taxon>
        <taxon>Rosaceae</taxon>
        <taxon>Rosoideae</taxon>
        <taxon>Rosoideae incertae sedis</taxon>
        <taxon>Rosa</taxon>
    </lineage>
</organism>
<reference evidence="14 15" key="1">
    <citation type="journal article" date="2018" name="Nat. Genet.">
        <title>The Rosa genome provides new insights in the design of modern roses.</title>
        <authorList>
            <person name="Bendahmane M."/>
        </authorList>
    </citation>
    <scope>NUCLEOTIDE SEQUENCE [LARGE SCALE GENOMIC DNA]</scope>
    <source>
        <strain evidence="15">cv. Old Blush</strain>
    </source>
</reference>
<dbReference type="CDD" id="cd14066">
    <property type="entry name" value="STKc_IRAK"/>
    <property type="match status" value="1"/>
</dbReference>
<keyword evidence="2" id="KW-0723">Serine/threonine-protein kinase</keyword>
<dbReference type="SUPFAM" id="SSF56112">
    <property type="entry name" value="Protein kinase-like (PK-like)"/>
    <property type="match status" value="1"/>
</dbReference>
<evidence type="ECO:0000256" key="8">
    <source>
        <dbReference type="ARBA" id="ARBA00023157"/>
    </source>
</evidence>
<evidence type="ECO:0000256" key="10">
    <source>
        <dbReference type="ARBA" id="ARBA00047899"/>
    </source>
</evidence>
<keyword evidence="12" id="KW-1133">Transmembrane helix</keyword>
<dbReference type="Proteomes" id="UP000238479">
    <property type="component" value="Chromosome 2"/>
</dbReference>
<keyword evidence="15" id="KW-1185">Reference proteome</keyword>
<evidence type="ECO:0000256" key="12">
    <source>
        <dbReference type="SAM" id="Phobius"/>
    </source>
</evidence>
<feature type="domain" description="Protein kinase" evidence="13">
    <location>
        <begin position="94"/>
        <end position="369"/>
    </location>
</feature>
<keyword evidence="5" id="KW-0547">Nucleotide-binding</keyword>
<dbReference type="SMART" id="SM00220">
    <property type="entry name" value="S_TKc"/>
    <property type="match status" value="1"/>
</dbReference>
<keyword evidence="9" id="KW-0325">Glycoprotein</keyword>
<dbReference type="PROSITE" id="PS50011">
    <property type="entry name" value="PROTEIN_KINASE_DOM"/>
    <property type="match status" value="1"/>
</dbReference>
<name>A0A2P6RIB7_ROSCH</name>
<comment type="caution">
    <text evidence="14">The sequence shown here is derived from an EMBL/GenBank/DDBJ whole genome shotgun (WGS) entry which is preliminary data.</text>
</comment>
<dbReference type="STRING" id="74649.A0A2P6RIB7"/>
<dbReference type="GO" id="GO:0005886">
    <property type="term" value="C:plasma membrane"/>
    <property type="evidence" value="ECO:0007669"/>
    <property type="project" value="TreeGrafter"/>
</dbReference>
<evidence type="ECO:0000256" key="5">
    <source>
        <dbReference type="ARBA" id="ARBA00022741"/>
    </source>
</evidence>
<evidence type="ECO:0000256" key="1">
    <source>
        <dbReference type="ARBA" id="ARBA00012513"/>
    </source>
</evidence>
<dbReference type="SMR" id="A0A2P6RIB7"/>
<dbReference type="GO" id="GO:0004674">
    <property type="term" value="F:protein serine/threonine kinase activity"/>
    <property type="evidence" value="ECO:0007669"/>
    <property type="project" value="UniProtKB-KW"/>
</dbReference>
<dbReference type="EMBL" id="PDCK01000040">
    <property type="protein sequence ID" value="PRQ46182.1"/>
    <property type="molecule type" value="Genomic_DNA"/>
</dbReference>
<keyword evidence="6" id="KW-0418">Kinase</keyword>
<dbReference type="PANTHER" id="PTHR27002:SF559">
    <property type="entry name" value="CYSTEINE-RICH RLK (RECEPTOR-LIKE KINASE) PROTEIN"/>
    <property type="match status" value="1"/>
</dbReference>
<dbReference type="Pfam" id="PF07714">
    <property type="entry name" value="PK_Tyr_Ser-Thr"/>
    <property type="match status" value="1"/>
</dbReference>
<evidence type="ECO:0000256" key="9">
    <source>
        <dbReference type="ARBA" id="ARBA00023180"/>
    </source>
</evidence>
<evidence type="ECO:0000256" key="6">
    <source>
        <dbReference type="ARBA" id="ARBA00022777"/>
    </source>
</evidence>
<dbReference type="EC" id="2.7.11.1" evidence="1"/>
<dbReference type="FunFam" id="1.10.510.10:FF:001964">
    <property type="entry name" value="Uncharacterized protein"/>
    <property type="match status" value="1"/>
</dbReference>
<comment type="catalytic activity">
    <reaction evidence="11">
        <text>L-seryl-[protein] + ATP = O-phospho-L-seryl-[protein] + ADP + H(+)</text>
        <dbReference type="Rhea" id="RHEA:17989"/>
        <dbReference type="Rhea" id="RHEA-COMP:9863"/>
        <dbReference type="Rhea" id="RHEA-COMP:11604"/>
        <dbReference type="ChEBI" id="CHEBI:15378"/>
        <dbReference type="ChEBI" id="CHEBI:29999"/>
        <dbReference type="ChEBI" id="CHEBI:30616"/>
        <dbReference type="ChEBI" id="CHEBI:83421"/>
        <dbReference type="ChEBI" id="CHEBI:456216"/>
        <dbReference type="EC" id="2.7.11.1"/>
    </reaction>
</comment>
<keyword evidence="12" id="KW-0812">Transmembrane</keyword>